<proteinExistence type="predicted"/>
<reference evidence="1" key="2">
    <citation type="submission" date="2021-09" db="EMBL/GenBank/DDBJ databases">
        <authorList>
            <person name="Gilroy R."/>
        </authorList>
    </citation>
    <scope>NUCLEOTIDE SEQUENCE</scope>
    <source>
        <strain evidence="1">CHK135-1449</strain>
    </source>
</reference>
<sequence length="312" mass="35486">MLTKKDLPVINTAYYCSTGARLAPPHPSPVNIYQVASLLARASAKNIENAFNGSNALIMQAIQTLPGLNSAPWINGCMSKMSLHPLILQFYHLAYQHGMGYKAFDPSSVIRMIEELQFCMQTSHYGNSLEKWMGAFDLSKQTLNTTFRALDKNVSGFELQEFSINCDATQNGSLQIEEFKTLVSNEMKKLLNLAEPDKCLAIFLKQEPCLNHRMNMRYIVILQKDFIDEPAGFADLSFFENLKKTVESNSCYVITYDFGYLNGFLVNNRFSKKSPNYRERIRCLKTYLIGTDTLYRLNGLQPSCEVVYSKFD</sequence>
<dbReference type="AlphaFoldDB" id="A0A9D2UQN4"/>
<evidence type="ECO:0000313" key="1">
    <source>
        <dbReference type="EMBL" id="HJF26951.1"/>
    </source>
</evidence>
<comment type="caution">
    <text evidence="1">The sequence shown here is derived from an EMBL/GenBank/DDBJ whole genome shotgun (WGS) entry which is preliminary data.</text>
</comment>
<reference evidence="1" key="1">
    <citation type="journal article" date="2021" name="PeerJ">
        <title>Extensive microbial diversity within the chicken gut microbiome revealed by metagenomics and culture.</title>
        <authorList>
            <person name="Gilroy R."/>
            <person name="Ravi A."/>
            <person name="Getino M."/>
            <person name="Pursley I."/>
            <person name="Horton D.L."/>
            <person name="Alikhan N.F."/>
            <person name="Baker D."/>
            <person name="Gharbi K."/>
            <person name="Hall N."/>
            <person name="Watson M."/>
            <person name="Adriaenssens E.M."/>
            <person name="Foster-Nyarko E."/>
            <person name="Jarju S."/>
            <person name="Secka A."/>
            <person name="Antonio M."/>
            <person name="Oren A."/>
            <person name="Chaudhuri R.R."/>
            <person name="La Ragione R."/>
            <person name="Hildebrand F."/>
            <person name="Pallen M.J."/>
        </authorList>
    </citation>
    <scope>NUCLEOTIDE SEQUENCE</scope>
    <source>
        <strain evidence="1">CHK135-1449</strain>
    </source>
</reference>
<gene>
    <name evidence="1" type="ORF">K8V79_01620</name>
</gene>
<name>A0A9D2UQN4_ACILW</name>
<evidence type="ECO:0000313" key="2">
    <source>
        <dbReference type="Proteomes" id="UP000787156"/>
    </source>
</evidence>
<protein>
    <recommendedName>
        <fullName evidence="3">EF-hand domain-containing protein</fullName>
    </recommendedName>
</protein>
<dbReference type="Proteomes" id="UP000787156">
    <property type="component" value="Unassembled WGS sequence"/>
</dbReference>
<evidence type="ECO:0008006" key="3">
    <source>
        <dbReference type="Google" id="ProtNLM"/>
    </source>
</evidence>
<organism evidence="1 2">
    <name type="scientific">Acinetobacter lwoffii</name>
    <dbReference type="NCBI Taxonomy" id="28090"/>
    <lineage>
        <taxon>Bacteria</taxon>
        <taxon>Pseudomonadati</taxon>
        <taxon>Pseudomonadota</taxon>
        <taxon>Gammaproteobacteria</taxon>
        <taxon>Moraxellales</taxon>
        <taxon>Moraxellaceae</taxon>
        <taxon>Acinetobacter</taxon>
    </lineage>
</organism>
<accession>A0A9D2UQN4</accession>
<dbReference type="EMBL" id="DYWX01000018">
    <property type="protein sequence ID" value="HJF26951.1"/>
    <property type="molecule type" value="Genomic_DNA"/>
</dbReference>